<feature type="compositionally biased region" description="Basic and acidic residues" evidence="1">
    <location>
        <begin position="29"/>
        <end position="41"/>
    </location>
</feature>
<comment type="caution">
    <text evidence="2">The sequence shown here is derived from an EMBL/GenBank/DDBJ whole genome shotgun (WGS) entry which is preliminary data.</text>
</comment>
<evidence type="ECO:0000256" key="1">
    <source>
        <dbReference type="SAM" id="MobiDB-lite"/>
    </source>
</evidence>
<organism evidence="2 3">
    <name type="scientific">Platanthera guangdongensis</name>
    <dbReference type="NCBI Taxonomy" id="2320717"/>
    <lineage>
        <taxon>Eukaryota</taxon>
        <taxon>Viridiplantae</taxon>
        <taxon>Streptophyta</taxon>
        <taxon>Embryophyta</taxon>
        <taxon>Tracheophyta</taxon>
        <taxon>Spermatophyta</taxon>
        <taxon>Magnoliopsida</taxon>
        <taxon>Liliopsida</taxon>
        <taxon>Asparagales</taxon>
        <taxon>Orchidaceae</taxon>
        <taxon>Orchidoideae</taxon>
        <taxon>Orchideae</taxon>
        <taxon>Orchidinae</taxon>
        <taxon>Platanthera</taxon>
    </lineage>
</organism>
<name>A0ABR2LZ30_9ASPA</name>
<accession>A0ABR2LZ30</accession>
<gene>
    <name evidence="2" type="ORF">KSP40_PGU006166</name>
</gene>
<sequence>MEIGLLCSSNCSLEKNRQRRTRPKSLRMGRREGESPIRPEPFHNTRCCQRVELFGNASLIGQ</sequence>
<proteinExistence type="predicted"/>
<dbReference type="Proteomes" id="UP001412067">
    <property type="component" value="Unassembled WGS sequence"/>
</dbReference>
<keyword evidence="3" id="KW-1185">Reference proteome</keyword>
<evidence type="ECO:0000313" key="3">
    <source>
        <dbReference type="Proteomes" id="UP001412067"/>
    </source>
</evidence>
<feature type="compositionally biased region" description="Basic residues" evidence="1">
    <location>
        <begin position="17"/>
        <end position="28"/>
    </location>
</feature>
<feature type="region of interest" description="Disordered" evidence="1">
    <location>
        <begin position="15"/>
        <end position="41"/>
    </location>
</feature>
<protein>
    <submittedName>
        <fullName evidence="2">Uncharacterized protein</fullName>
    </submittedName>
</protein>
<evidence type="ECO:0000313" key="2">
    <source>
        <dbReference type="EMBL" id="KAK8955491.1"/>
    </source>
</evidence>
<dbReference type="EMBL" id="JBBWWR010000013">
    <property type="protein sequence ID" value="KAK8955491.1"/>
    <property type="molecule type" value="Genomic_DNA"/>
</dbReference>
<reference evidence="2 3" key="1">
    <citation type="journal article" date="2022" name="Nat. Plants">
        <title>Genomes of leafy and leafless Platanthera orchids illuminate the evolution of mycoheterotrophy.</title>
        <authorList>
            <person name="Li M.H."/>
            <person name="Liu K.W."/>
            <person name="Li Z."/>
            <person name="Lu H.C."/>
            <person name="Ye Q.L."/>
            <person name="Zhang D."/>
            <person name="Wang J.Y."/>
            <person name="Li Y.F."/>
            <person name="Zhong Z.M."/>
            <person name="Liu X."/>
            <person name="Yu X."/>
            <person name="Liu D.K."/>
            <person name="Tu X.D."/>
            <person name="Liu B."/>
            <person name="Hao Y."/>
            <person name="Liao X.Y."/>
            <person name="Jiang Y.T."/>
            <person name="Sun W.H."/>
            <person name="Chen J."/>
            <person name="Chen Y.Q."/>
            <person name="Ai Y."/>
            <person name="Zhai J.W."/>
            <person name="Wu S.S."/>
            <person name="Zhou Z."/>
            <person name="Hsiao Y.Y."/>
            <person name="Wu W.L."/>
            <person name="Chen Y.Y."/>
            <person name="Lin Y.F."/>
            <person name="Hsu J.L."/>
            <person name="Li C.Y."/>
            <person name="Wang Z.W."/>
            <person name="Zhao X."/>
            <person name="Zhong W.Y."/>
            <person name="Ma X.K."/>
            <person name="Ma L."/>
            <person name="Huang J."/>
            <person name="Chen G.Z."/>
            <person name="Huang M.Z."/>
            <person name="Huang L."/>
            <person name="Peng D.H."/>
            <person name="Luo Y.B."/>
            <person name="Zou S.Q."/>
            <person name="Chen S.P."/>
            <person name="Lan S."/>
            <person name="Tsai W.C."/>
            <person name="Van de Peer Y."/>
            <person name="Liu Z.J."/>
        </authorList>
    </citation>
    <scope>NUCLEOTIDE SEQUENCE [LARGE SCALE GENOMIC DNA]</scope>
    <source>
        <strain evidence="2">Lor288</strain>
    </source>
</reference>